<dbReference type="Proteomes" id="UP000637643">
    <property type="component" value="Unassembled WGS sequence"/>
</dbReference>
<dbReference type="RefSeq" id="WP_229696326.1">
    <property type="nucleotide sequence ID" value="NZ_BMKR01000027.1"/>
</dbReference>
<comment type="caution">
    <text evidence="1">The sequence shown here is derived from an EMBL/GenBank/DDBJ whole genome shotgun (WGS) entry which is preliminary data.</text>
</comment>
<evidence type="ECO:0000313" key="1">
    <source>
        <dbReference type="EMBL" id="GGF98984.1"/>
    </source>
</evidence>
<sequence length="95" mass="10745">MNPVVGLDISKEESHGQAFLARGKPYRGTFHFEHTRDGLANLHQVLKDIENASKLRYKGVFGAMYSRISLRFLSEFPTSYSVLQTATSFSISNLY</sequence>
<organism evidence="1 2">
    <name type="scientific">Paenibacillus albidus</name>
    <dbReference type="NCBI Taxonomy" id="2041023"/>
    <lineage>
        <taxon>Bacteria</taxon>
        <taxon>Bacillati</taxon>
        <taxon>Bacillota</taxon>
        <taxon>Bacilli</taxon>
        <taxon>Bacillales</taxon>
        <taxon>Paenibacillaceae</taxon>
        <taxon>Paenibacillus</taxon>
    </lineage>
</organism>
<proteinExistence type="predicted"/>
<reference evidence="1" key="2">
    <citation type="submission" date="2020-09" db="EMBL/GenBank/DDBJ databases">
        <authorList>
            <person name="Sun Q."/>
            <person name="Zhou Y."/>
        </authorList>
    </citation>
    <scope>NUCLEOTIDE SEQUENCE</scope>
    <source>
        <strain evidence="1">CGMCC 1.16134</strain>
    </source>
</reference>
<dbReference type="AlphaFoldDB" id="A0A917FSZ9"/>
<protein>
    <recommendedName>
        <fullName evidence="3">IS110 family transposase</fullName>
    </recommendedName>
</protein>
<name>A0A917FSZ9_9BACL</name>
<keyword evidence="2" id="KW-1185">Reference proteome</keyword>
<evidence type="ECO:0000313" key="2">
    <source>
        <dbReference type="Proteomes" id="UP000637643"/>
    </source>
</evidence>
<dbReference type="EMBL" id="BMKR01000027">
    <property type="protein sequence ID" value="GGF98984.1"/>
    <property type="molecule type" value="Genomic_DNA"/>
</dbReference>
<accession>A0A917FSZ9</accession>
<gene>
    <name evidence="1" type="ORF">GCM10010912_49690</name>
</gene>
<reference evidence="1" key="1">
    <citation type="journal article" date="2014" name="Int. J. Syst. Evol. Microbiol.">
        <title>Complete genome sequence of Corynebacterium casei LMG S-19264T (=DSM 44701T), isolated from a smear-ripened cheese.</title>
        <authorList>
            <consortium name="US DOE Joint Genome Institute (JGI-PGF)"/>
            <person name="Walter F."/>
            <person name="Albersmeier A."/>
            <person name="Kalinowski J."/>
            <person name="Ruckert C."/>
        </authorList>
    </citation>
    <scope>NUCLEOTIDE SEQUENCE</scope>
    <source>
        <strain evidence="1">CGMCC 1.16134</strain>
    </source>
</reference>
<evidence type="ECO:0008006" key="3">
    <source>
        <dbReference type="Google" id="ProtNLM"/>
    </source>
</evidence>